<keyword evidence="1" id="KW-0732">Signal</keyword>
<evidence type="ECO:0000313" key="2">
    <source>
        <dbReference type="EMBL" id="OXM44380.1"/>
    </source>
</evidence>
<proteinExistence type="predicted"/>
<dbReference type="Proteomes" id="UP000215563">
    <property type="component" value="Unassembled WGS sequence"/>
</dbReference>
<name>A0A229RCI4_AMYAL</name>
<dbReference type="AlphaFoldDB" id="A0A229RCI4"/>
<dbReference type="RefSeq" id="WP_020637636.1">
    <property type="nucleotide sequence ID" value="NZ_KB913032.1"/>
</dbReference>
<evidence type="ECO:0000256" key="1">
    <source>
        <dbReference type="SAM" id="SignalP"/>
    </source>
</evidence>
<comment type="caution">
    <text evidence="2">The sequence shown here is derived from an EMBL/GenBank/DDBJ whole genome shotgun (WGS) entry which is preliminary data.</text>
</comment>
<organism evidence="2 3">
    <name type="scientific">Amycolatopsis alba DSM 44262</name>
    <dbReference type="NCBI Taxonomy" id="1125972"/>
    <lineage>
        <taxon>Bacteria</taxon>
        <taxon>Bacillati</taxon>
        <taxon>Actinomycetota</taxon>
        <taxon>Actinomycetes</taxon>
        <taxon>Pseudonocardiales</taxon>
        <taxon>Pseudonocardiaceae</taxon>
        <taxon>Amycolatopsis</taxon>
    </lineage>
</organism>
<evidence type="ECO:0008006" key="4">
    <source>
        <dbReference type="Google" id="ProtNLM"/>
    </source>
</evidence>
<dbReference type="EMBL" id="NMQU01000122">
    <property type="protein sequence ID" value="OXM44380.1"/>
    <property type="molecule type" value="Genomic_DNA"/>
</dbReference>
<sequence>MKAIHKAAGIVATAGLSAALFLASPAYADTDTPFGKGNCTARLQGFTTSDQSGSWEQLNVSSGCNANEPLVLQIQTELLFYGIASNGSRTEFVGPTTGNHLVKGPPNARQMLAQASAPPTGFDQYCASATVYYSGVAGDPSGGGTLTQDSGVVCWS</sequence>
<feature type="chain" id="PRO_5011229371" description="Secreted protein" evidence="1">
    <location>
        <begin position="29"/>
        <end position="156"/>
    </location>
</feature>
<dbReference type="OrthoDB" id="3631454at2"/>
<feature type="signal peptide" evidence="1">
    <location>
        <begin position="1"/>
        <end position="28"/>
    </location>
</feature>
<accession>A0A229RCI4</accession>
<evidence type="ECO:0000313" key="3">
    <source>
        <dbReference type="Proteomes" id="UP000215563"/>
    </source>
</evidence>
<reference evidence="2 3" key="1">
    <citation type="submission" date="2017-07" db="EMBL/GenBank/DDBJ databases">
        <title>Amycolatopsis alba DSM 44262 Genome sequencing and assembly.</title>
        <authorList>
            <person name="Kaur N."/>
            <person name="Mayilraj S."/>
        </authorList>
    </citation>
    <scope>NUCLEOTIDE SEQUENCE [LARGE SCALE GENOMIC DNA]</scope>
    <source>
        <strain evidence="2 3">DSM 44262</strain>
    </source>
</reference>
<keyword evidence="3" id="KW-1185">Reference proteome</keyword>
<gene>
    <name evidence="2" type="ORF">CFP75_34780</name>
</gene>
<protein>
    <recommendedName>
        <fullName evidence="4">Secreted protein</fullName>
    </recommendedName>
</protein>